<dbReference type="EMBL" id="JH993842">
    <property type="protein sequence ID" value="ELQ76534.1"/>
    <property type="molecule type" value="Genomic_DNA"/>
</dbReference>
<gene>
    <name evidence="1" type="ORF">THOM_0481</name>
</gene>
<dbReference type="AlphaFoldDB" id="L7JYM6"/>
<sequence length="226" mass="25871">MFKFFTPNANETTPIKGSPDNLLILNIQNMEITNNMELSNYFEDVKLENITMKNNTKLVLNGRCKKLTIKNFNGIIGVGNVARFEMIEIHFPIDEQVNISFYGPVCTTKLYLYNVCKDVSNVKSALSNFRDVKNLKFENKSSNCFNIDEPVHVSTLKSIPLCQNAANKYVNTWSKYFTSKANSKENLFHAVSNVVINFIIEFLLNELKLELIENIELMSLTFAENN</sequence>
<protein>
    <submittedName>
        <fullName evidence="1">Putative LRR containing protein</fullName>
    </submittedName>
</protein>
<accession>L7JYM6</accession>
<keyword evidence="2" id="KW-1185">Reference proteome</keyword>
<dbReference type="HOGENOM" id="CLU_1225520_0_0_1"/>
<proteinExistence type="predicted"/>
<dbReference type="InParanoid" id="L7JYM6"/>
<dbReference type="VEuPathDB" id="MicrosporidiaDB:THOM_0481"/>
<reference evidence="1 2" key="1">
    <citation type="journal article" date="2012" name="PLoS Pathog.">
        <title>The genome of the obligate intracellular parasite Trachipleistophora hominis: new insights into microsporidian genome dynamics and reductive evolution.</title>
        <authorList>
            <person name="Heinz E."/>
            <person name="Williams T.A."/>
            <person name="Nakjang S."/>
            <person name="Noel C.J."/>
            <person name="Swan D.C."/>
            <person name="Goldberg A.V."/>
            <person name="Harris S.R."/>
            <person name="Weinmaier T."/>
            <person name="Markert S."/>
            <person name="Becher D."/>
            <person name="Bernhardt J."/>
            <person name="Dagan T."/>
            <person name="Hacker C."/>
            <person name="Lucocq J.M."/>
            <person name="Schweder T."/>
            <person name="Rattei T."/>
            <person name="Hall N."/>
            <person name="Hirt R.P."/>
            <person name="Embley T.M."/>
        </authorList>
    </citation>
    <scope>NUCLEOTIDE SEQUENCE [LARGE SCALE GENOMIC DNA]</scope>
</reference>
<dbReference type="Proteomes" id="UP000011185">
    <property type="component" value="Unassembled WGS sequence"/>
</dbReference>
<organism evidence="1 2">
    <name type="scientific">Trachipleistophora hominis</name>
    <name type="common">Microsporidian parasite</name>
    <dbReference type="NCBI Taxonomy" id="72359"/>
    <lineage>
        <taxon>Eukaryota</taxon>
        <taxon>Fungi</taxon>
        <taxon>Fungi incertae sedis</taxon>
        <taxon>Microsporidia</taxon>
        <taxon>Pleistophoridae</taxon>
        <taxon>Trachipleistophora</taxon>
    </lineage>
</organism>
<evidence type="ECO:0000313" key="1">
    <source>
        <dbReference type="EMBL" id="ELQ76534.1"/>
    </source>
</evidence>
<name>L7JYM6_TRAHO</name>
<evidence type="ECO:0000313" key="2">
    <source>
        <dbReference type="Proteomes" id="UP000011185"/>
    </source>
</evidence>